<protein>
    <submittedName>
        <fullName evidence="4">Carbohydrate kinase, FGGY family protein</fullName>
    </submittedName>
</protein>
<dbReference type="InterPro" id="IPR018485">
    <property type="entry name" value="FGGY_C"/>
</dbReference>
<sequence>MDVAACAWGSGAIEPGQASSIFGTAGIHQVIMDRPLLEPKLVGMTLCHGVRGRWMRMLAAMTATPNLEWFLKELGGSLTRGAGGGPKLYHRLERLVQSVPAGADGVMFHPYLFPGGERGPFVKPTARASFTGLSLNHSAKHLLRAVYEGVALATLDCYRHMPIDPQSVLLSGGGANSPLWCQIVADCLGKPVLVPEGSQFGAKGAAMNVGGAAGFYRDAQDAVRQSVRMSRRYLPATARTRLYHELYALYRRTAERQMDLWDLRARIEFPAR</sequence>
<dbReference type="InterPro" id="IPR050406">
    <property type="entry name" value="FGGY_Carb_Kinase"/>
</dbReference>
<gene>
    <name evidence="4" type="ORF">DF3PB_5880001</name>
</gene>
<dbReference type="InterPro" id="IPR043129">
    <property type="entry name" value="ATPase_NBD"/>
</dbReference>
<dbReference type="GO" id="GO:0016301">
    <property type="term" value="F:kinase activity"/>
    <property type="evidence" value="ECO:0007669"/>
    <property type="project" value="UniProtKB-KW"/>
</dbReference>
<keyword evidence="1" id="KW-0808">Transferase</keyword>
<proteinExistence type="predicted"/>
<dbReference type="PANTHER" id="PTHR43095:SF5">
    <property type="entry name" value="XYLULOSE KINASE"/>
    <property type="match status" value="1"/>
</dbReference>
<feature type="domain" description="Carbohydrate kinase FGGY C-terminal" evidence="3">
    <location>
        <begin position="20"/>
        <end position="207"/>
    </location>
</feature>
<dbReference type="PROSITE" id="PS00445">
    <property type="entry name" value="FGGY_KINASES_2"/>
    <property type="match status" value="1"/>
</dbReference>
<dbReference type="SUPFAM" id="SSF53067">
    <property type="entry name" value="Actin-like ATPase domain"/>
    <property type="match status" value="1"/>
</dbReference>
<dbReference type="Pfam" id="PF02782">
    <property type="entry name" value="FGGY_C"/>
    <property type="match status" value="1"/>
</dbReference>
<evidence type="ECO:0000256" key="1">
    <source>
        <dbReference type="ARBA" id="ARBA00022679"/>
    </source>
</evidence>
<evidence type="ECO:0000259" key="3">
    <source>
        <dbReference type="Pfam" id="PF02782"/>
    </source>
</evidence>
<dbReference type="Gene3D" id="3.30.420.40">
    <property type="match status" value="1"/>
</dbReference>
<name>A0A380TJE0_9ZZZZ</name>
<dbReference type="AlphaFoldDB" id="A0A380TJE0"/>
<reference evidence="4" key="1">
    <citation type="submission" date="2018-07" db="EMBL/GenBank/DDBJ databases">
        <authorList>
            <person name="Quirk P.G."/>
            <person name="Krulwich T.A."/>
        </authorList>
    </citation>
    <scope>NUCLEOTIDE SEQUENCE</scope>
</reference>
<organism evidence="4">
    <name type="scientific">metagenome</name>
    <dbReference type="NCBI Taxonomy" id="256318"/>
    <lineage>
        <taxon>unclassified sequences</taxon>
        <taxon>metagenomes</taxon>
    </lineage>
</organism>
<dbReference type="InterPro" id="IPR018483">
    <property type="entry name" value="Carb_kinase_FGGY_CS"/>
</dbReference>
<dbReference type="PANTHER" id="PTHR43095">
    <property type="entry name" value="SUGAR KINASE"/>
    <property type="match status" value="1"/>
</dbReference>
<evidence type="ECO:0000256" key="2">
    <source>
        <dbReference type="ARBA" id="ARBA00022777"/>
    </source>
</evidence>
<evidence type="ECO:0000313" key="4">
    <source>
        <dbReference type="EMBL" id="SUS08127.1"/>
    </source>
</evidence>
<keyword evidence="2 4" id="KW-0418">Kinase</keyword>
<dbReference type="GO" id="GO:0016773">
    <property type="term" value="F:phosphotransferase activity, alcohol group as acceptor"/>
    <property type="evidence" value="ECO:0007669"/>
    <property type="project" value="InterPro"/>
</dbReference>
<dbReference type="EMBL" id="UIDG01000543">
    <property type="protein sequence ID" value="SUS08127.1"/>
    <property type="molecule type" value="Genomic_DNA"/>
</dbReference>
<dbReference type="GO" id="GO:0005975">
    <property type="term" value="P:carbohydrate metabolic process"/>
    <property type="evidence" value="ECO:0007669"/>
    <property type="project" value="InterPro"/>
</dbReference>
<accession>A0A380TJE0</accession>